<dbReference type="InterPro" id="IPR009163">
    <property type="entry name" value="Ap4A_phos1/2"/>
</dbReference>
<name>A0A238F2P2_9BASI</name>
<dbReference type="EMBL" id="FMSP01000003">
    <property type="protein sequence ID" value="SCV68400.1"/>
    <property type="molecule type" value="Genomic_DNA"/>
</dbReference>
<gene>
    <name evidence="4" type="ORF">BQ2448_521</name>
</gene>
<dbReference type="STRING" id="269621.A0A238F2P2"/>
<evidence type="ECO:0000313" key="5">
    <source>
        <dbReference type="Proteomes" id="UP000198372"/>
    </source>
</evidence>
<dbReference type="GO" id="GO:0003877">
    <property type="term" value="F:ATP:ADP adenylyltransferase activity"/>
    <property type="evidence" value="ECO:0007669"/>
    <property type="project" value="InterPro"/>
</dbReference>
<evidence type="ECO:0000256" key="1">
    <source>
        <dbReference type="SAM" id="MobiDB-lite"/>
    </source>
</evidence>
<dbReference type="Proteomes" id="UP000198372">
    <property type="component" value="Unassembled WGS sequence"/>
</dbReference>
<dbReference type="Pfam" id="PF09830">
    <property type="entry name" value="ATP_transf"/>
    <property type="match status" value="1"/>
</dbReference>
<feature type="compositionally biased region" description="Low complexity" evidence="1">
    <location>
        <begin position="251"/>
        <end position="271"/>
    </location>
</feature>
<dbReference type="PANTHER" id="PTHR38420">
    <property type="entry name" value="AP-4-A PHOSPHORYLASE II"/>
    <property type="match status" value="1"/>
</dbReference>
<accession>A0A238F2P2</accession>
<dbReference type="GO" id="GO:0009117">
    <property type="term" value="P:nucleotide metabolic process"/>
    <property type="evidence" value="ECO:0007669"/>
    <property type="project" value="InterPro"/>
</dbReference>
<proteinExistence type="predicted"/>
<reference evidence="5" key="1">
    <citation type="submission" date="2016-09" db="EMBL/GenBank/DDBJ databases">
        <authorList>
            <person name="Jeantristanb JTB J.-T."/>
            <person name="Ricardo R."/>
        </authorList>
    </citation>
    <scope>NUCLEOTIDE SEQUENCE [LARGE SCALE GENOMIC DNA]</scope>
</reference>
<dbReference type="Gene3D" id="3.30.428.70">
    <property type="match status" value="1"/>
</dbReference>
<dbReference type="InterPro" id="IPR043171">
    <property type="entry name" value="Ap4A_phos1/2-like"/>
</dbReference>
<dbReference type="AlphaFoldDB" id="A0A238F2P2"/>
<dbReference type="InterPro" id="IPR045759">
    <property type="entry name" value="Ap4A_phos1/2_N"/>
</dbReference>
<dbReference type="Pfam" id="PF19327">
    <property type="entry name" value="Ap4A_phos_N"/>
    <property type="match status" value="1"/>
</dbReference>
<organism evidence="4 5">
    <name type="scientific">Microbotryum intermedium</name>
    <dbReference type="NCBI Taxonomy" id="269621"/>
    <lineage>
        <taxon>Eukaryota</taxon>
        <taxon>Fungi</taxon>
        <taxon>Dikarya</taxon>
        <taxon>Basidiomycota</taxon>
        <taxon>Pucciniomycotina</taxon>
        <taxon>Microbotryomycetes</taxon>
        <taxon>Microbotryales</taxon>
        <taxon>Microbotryaceae</taxon>
        <taxon>Microbotryum</taxon>
    </lineage>
</organism>
<evidence type="ECO:0000259" key="2">
    <source>
        <dbReference type="Pfam" id="PF09830"/>
    </source>
</evidence>
<protein>
    <submittedName>
        <fullName evidence="4">BQ2448_521 protein</fullName>
    </submittedName>
</protein>
<dbReference type="OrthoDB" id="10267950at2759"/>
<dbReference type="InterPro" id="IPR019200">
    <property type="entry name" value="ATP_adenylylTrfase_C"/>
</dbReference>
<feature type="region of interest" description="Disordered" evidence="1">
    <location>
        <begin position="251"/>
        <end position="281"/>
    </location>
</feature>
<evidence type="ECO:0000313" key="4">
    <source>
        <dbReference type="EMBL" id="SCV68400.1"/>
    </source>
</evidence>
<evidence type="ECO:0000259" key="3">
    <source>
        <dbReference type="Pfam" id="PF19327"/>
    </source>
</evidence>
<keyword evidence="5" id="KW-1185">Reference proteome</keyword>
<dbReference type="GO" id="GO:0005524">
    <property type="term" value="F:ATP binding"/>
    <property type="evidence" value="ECO:0007669"/>
    <property type="project" value="InterPro"/>
</dbReference>
<dbReference type="SUPFAM" id="SSF54197">
    <property type="entry name" value="HIT-like"/>
    <property type="match status" value="1"/>
</dbReference>
<feature type="domain" description="ATP adenylyltransferase C-terminal" evidence="2">
    <location>
        <begin position="209"/>
        <end position="350"/>
    </location>
</feature>
<dbReference type="PANTHER" id="PTHR38420:SF1">
    <property type="entry name" value="PUTATIVE (AFU_ORTHOLOGUE AFUA_5G14690)-RELATED"/>
    <property type="match status" value="1"/>
</dbReference>
<feature type="region of interest" description="Disordered" evidence="1">
    <location>
        <begin position="50"/>
        <end position="88"/>
    </location>
</feature>
<dbReference type="InterPro" id="IPR036265">
    <property type="entry name" value="HIT-like_sf"/>
</dbReference>
<feature type="domain" description="Ap4A phosphorylase 1/2 N-terminal" evidence="3">
    <location>
        <begin position="13"/>
        <end position="182"/>
    </location>
</feature>
<sequence length="366" mass="39968">MSSTTAAPFSGVSTKIKQSYTKASTSGACLYIDSELIELDDQDTGIPFELRYAPQLAKKPPKDSGSADQDSEQPKPAPRDPFAEPYPEPDLYVHEEDVKEDPSDALGNTFVLLLNKFCIVPRHFLLVTKEFEKQEMPLTPLQLLATYSVLKSLGTREKHLAFYNCGPLSGASCVARVQFIPLSNGVAPFDNFIRENKPSKPNDPFQLPLPYASFTVMLSPSSNGDLVSYLGMTFLSLLDLMIEHLRRASLANSSSEGSSSDRTTTATGSTTPRPPSSKGGFSGLSYNLIMTEKYLQIIPRSKENWSASGSEHQVSVNSLAFAGMLLVKDKNVLDEVKKVGVMSVLKEVGVDPVVSGELGWEVQDEE</sequence>